<dbReference type="InterPro" id="IPR027463">
    <property type="entry name" value="AcrB_DN_DC_subdom"/>
</dbReference>
<dbReference type="AlphaFoldDB" id="A0A150WKK7"/>
<dbReference type="PRINTS" id="PR00702">
    <property type="entry name" value="ACRIFLAVINRP"/>
</dbReference>
<feature type="transmembrane region" description="Helical" evidence="1">
    <location>
        <begin position="393"/>
        <end position="417"/>
    </location>
</feature>
<sequence>MKLSDISIKNPVFAWMLMFGLMMFGLISFSRMGVSQMPDVDFPTVNVSVTLDGAAPEVMETQVVDPIESALMTVEGIQSIKSSSKTGNASITVEFDLDRNIDVALQDVQAKVAATQRLLPDDVDPPTLSKTNPDDQPILWLALTYDKNDPEFLMSYARDYLRDRFTTVEGVGDIFLGGYTDPVMRVHVRPKDLLRYNISVNDVMDAVRNEHSELPGGYIETDKKTFNVRTMGEAKTEEEFRSIVISRRAGVTVADPTNMVKINQVADASMGLDKITRMSRFNGQPALGVGIRKQRGTNAVAVASAVKEKIEEIQPQLPEGMKIHVNFDSTKFIEQSVHELNKHLMLAVVLTSLVCWLFLGSWSATFNVLLSIPTSLLGAFIGLYFLGYTLNTFTLLGLTLAIGIVVDDAIMVLENIFRYNENGRGRIESAILGAREISFAAMAATAAVIAIFLPVAFMKGIIGKFFMQFGVTISIAVFLSLVESLTITPMRCAGFVHHGERTTKIGRAFEAFMEGLKVSYDKWLRICLQHRWKVLAGSLVFVAVSFVSIKFLNKEMSPAQDQSIFIARLILPVGTSLAYTNAQTLKAEQWLMARPEVEKVYAAIGGFGGGISDANTTMMFVTLKEKPQRGKDPASGKVLSQQEFMQIARKELAKIPDVRPVLMDLSQQGFSGGRGYPIEFTLLGSDWDKLAKYTEQMMKEMENSGLMVDVDSNYLLGMPEIQVQPDRVAAAQHGVSINSIGSTVNALIGGVKVGEYPQGGHRYDIKVKLLDQGKPMDEIKTLFVGNSRGNLIPLPRVTKEVEGSSLQSISRSNRQRAITITANMKPGVSQQAAMNFVEATAKKMLEPGYMIDQGGSSKTFKESFESLIFALVLGLIIAYMVLASQFNSFIDPVTILMALPFSFSGAFFALLITGQSLNMFSMIGLLLLMGIVKKNSILLIEFTNTVRDRGTNEANAALIEACPIRLRPILMTSIATIAAAIPSATATGAGSETMRPMAICLIGGVFVSTALTLFVVPVVYSLMDKFKTRDEVREKTKQAFAAVGNEALDA</sequence>
<accession>A0A150WKK7</accession>
<dbReference type="Gene3D" id="3.30.70.1440">
    <property type="entry name" value="Multidrug efflux transporter AcrB pore domain"/>
    <property type="match status" value="1"/>
</dbReference>
<feature type="transmembrane region" description="Helical" evidence="1">
    <location>
        <begin position="996"/>
        <end position="1023"/>
    </location>
</feature>
<dbReference type="PANTHER" id="PTHR32063">
    <property type="match status" value="1"/>
</dbReference>
<feature type="transmembrane region" description="Helical" evidence="1">
    <location>
        <begin position="465"/>
        <end position="482"/>
    </location>
</feature>
<feature type="transmembrane region" description="Helical" evidence="1">
    <location>
        <begin position="344"/>
        <end position="362"/>
    </location>
</feature>
<evidence type="ECO:0000313" key="2">
    <source>
        <dbReference type="EMBL" id="KYG64458.1"/>
    </source>
</evidence>
<dbReference type="SUPFAM" id="SSF82714">
    <property type="entry name" value="Multidrug efflux transporter AcrB TolC docking domain, DN and DC subdomains"/>
    <property type="match status" value="2"/>
</dbReference>
<feature type="transmembrane region" description="Helical" evidence="1">
    <location>
        <begin position="564"/>
        <end position="580"/>
    </location>
</feature>
<dbReference type="Gene3D" id="3.30.2090.10">
    <property type="entry name" value="Multidrug efflux transporter AcrB TolC docking domain, DN and DC subdomains"/>
    <property type="match status" value="2"/>
</dbReference>
<dbReference type="Gene3D" id="3.30.70.1430">
    <property type="entry name" value="Multidrug efflux transporter AcrB pore domain"/>
    <property type="match status" value="2"/>
</dbReference>
<feature type="transmembrane region" description="Helical" evidence="1">
    <location>
        <begin position="969"/>
        <end position="990"/>
    </location>
</feature>
<dbReference type="Proteomes" id="UP000075391">
    <property type="component" value="Unassembled WGS sequence"/>
</dbReference>
<dbReference type="Gene3D" id="3.30.70.1320">
    <property type="entry name" value="Multidrug efflux transporter AcrB pore domain like"/>
    <property type="match status" value="1"/>
</dbReference>
<dbReference type="RefSeq" id="WP_063243443.1">
    <property type="nucleotide sequence ID" value="NZ_LUKF01000012.1"/>
</dbReference>
<dbReference type="GO" id="GO:0005886">
    <property type="term" value="C:plasma membrane"/>
    <property type="evidence" value="ECO:0007669"/>
    <property type="project" value="TreeGrafter"/>
</dbReference>
<protein>
    <submittedName>
        <fullName evidence="2">Acriflavin resistance protein</fullName>
    </submittedName>
</protein>
<dbReference type="EMBL" id="LUKF01000012">
    <property type="protein sequence ID" value="KYG64458.1"/>
    <property type="molecule type" value="Genomic_DNA"/>
</dbReference>
<feature type="transmembrane region" description="Helical" evidence="1">
    <location>
        <begin position="532"/>
        <end position="552"/>
    </location>
</feature>
<dbReference type="GO" id="GO:0042910">
    <property type="term" value="F:xenobiotic transmembrane transporter activity"/>
    <property type="evidence" value="ECO:0007669"/>
    <property type="project" value="TreeGrafter"/>
</dbReference>
<gene>
    <name evidence="2" type="ORF">AZI85_03295</name>
</gene>
<feature type="transmembrane region" description="Helical" evidence="1">
    <location>
        <begin position="867"/>
        <end position="886"/>
    </location>
</feature>
<dbReference type="OrthoDB" id="5287074at2"/>
<proteinExistence type="predicted"/>
<feature type="transmembrane region" description="Helical" evidence="1">
    <location>
        <begin position="12"/>
        <end position="29"/>
    </location>
</feature>
<evidence type="ECO:0000256" key="1">
    <source>
        <dbReference type="SAM" id="Phobius"/>
    </source>
</evidence>
<name>A0A150WKK7_BDEBC</name>
<comment type="caution">
    <text evidence="2">The sequence shown here is derived from an EMBL/GenBank/DDBJ whole genome shotgun (WGS) entry which is preliminary data.</text>
</comment>
<dbReference type="PANTHER" id="PTHR32063:SF0">
    <property type="entry name" value="SWARMING MOTILITY PROTEIN SWRC"/>
    <property type="match status" value="1"/>
</dbReference>
<evidence type="ECO:0000313" key="3">
    <source>
        <dbReference type="Proteomes" id="UP000075391"/>
    </source>
</evidence>
<reference evidence="2 3" key="1">
    <citation type="submission" date="2016-03" db="EMBL/GenBank/DDBJ databases">
        <authorList>
            <person name="Ploux O."/>
        </authorList>
    </citation>
    <scope>NUCLEOTIDE SEQUENCE [LARGE SCALE GENOMIC DNA]</scope>
    <source>
        <strain evidence="2 3">BER2</strain>
    </source>
</reference>
<feature type="transmembrane region" description="Helical" evidence="1">
    <location>
        <begin position="437"/>
        <end position="458"/>
    </location>
</feature>
<feature type="transmembrane region" description="Helical" evidence="1">
    <location>
        <begin position="906"/>
        <end position="932"/>
    </location>
</feature>
<dbReference type="SUPFAM" id="SSF82866">
    <property type="entry name" value="Multidrug efflux transporter AcrB transmembrane domain"/>
    <property type="match status" value="2"/>
</dbReference>
<dbReference type="SUPFAM" id="SSF82693">
    <property type="entry name" value="Multidrug efflux transporter AcrB pore domain, PN1, PN2, PC1 and PC2 subdomains"/>
    <property type="match status" value="3"/>
</dbReference>
<keyword evidence="1" id="KW-0472">Membrane</keyword>
<dbReference type="Gene3D" id="1.20.1640.10">
    <property type="entry name" value="Multidrug efflux transporter AcrB transmembrane domain"/>
    <property type="match status" value="2"/>
</dbReference>
<keyword evidence="1" id="KW-1133">Transmembrane helix</keyword>
<organism evidence="2 3">
    <name type="scientific">Bdellovibrio bacteriovorus</name>
    <dbReference type="NCBI Taxonomy" id="959"/>
    <lineage>
        <taxon>Bacteria</taxon>
        <taxon>Pseudomonadati</taxon>
        <taxon>Bdellovibrionota</taxon>
        <taxon>Bdellovibrionia</taxon>
        <taxon>Bdellovibrionales</taxon>
        <taxon>Pseudobdellovibrionaceae</taxon>
        <taxon>Bdellovibrio</taxon>
    </lineage>
</organism>
<feature type="transmembrane region" description="Helical" evidence="1">
    <location>
        <begin position="368"/>
        <end position="386"/>
    </location>
</feature>
<dbReference type="Pfam" id="PF00873">
    <property type="entry name" value="ACR_tran"/>
    <property type="match status" value="1"/>
</dbReference>
<keyword evidence="1" id="KW-0812">Transmembrane</keyword>
<dbReference type="InterPro" id="IPR001036">
    <property type="entry name" value="Acrflvin-R"/>
</dbReference>